<dbReference type="Gene3D" id="2.40.30.10">
    <property type="entry name" value="Translation factors"/>
    <property type="match status" value="2"/>
</dbReference>
<dbReference type="InterPro" id="IPR023115">
    <property type="entry name" value="TIF_IF2_dom3"/>
</dbReference>
<dbReference type="SUPFAM" id="SSF50447">
    <property type="entry name" value="Translation proteins"/>
    <property type="match status" value="2"/>
</dbReference>
<keyword evidence="3 8" id="KW-0396">Initiation factor</keyword>
<dbReference type="Pfam" id="PF00009">
    <property type="entry name" value="GTP_EFTU"/>
    <property type="match status" value="1"/>
</dbReference>
<dbReference type="GO" id="GO:0005525">
    <property type="term" value="F:GTP binding"/>
    <property type="evidence" value="ECO:0007669"/>
    <property type="project" value="UniProtKB-KW"/>
</dbReference>
<evidence type="ECO:0000256" key="7">
    <source>
        <dbReference type="NCBIfam" id="TIGR00487"/>
    </source>
</evidence>
<protein>
    <recommendedName>
        <fullName evidence="2 7">Translation initiation factor IF-2</fullName>
    </recommendedName>
</protein>
<dbReference type="GO" id="GO:0003924">
    <property type="term" value="F:GTPase activity"/>
    <property type="evidence" value="ECO:0007669"/>
    <property type="project" value="InterPro"/>
</dbReference>
<dbReference type="PROSITE" id="PS51722">
    <property type="entry name" value="G_TR_2"/>
    <property type="match status" value="1"/>
</dbReference>
<evidence type="ECO:0000256" key="2">
    <source>
        <dbReference type="ARBA" id="ARBA00020675"/>
    </source>
</evidence>
<evidence type="ECO:0000256" key="5">
    <source>
        <dbReference type="ARBA" id="ARBA00022917"/>
    </source>
</evidence>
<dbReference type="InterPro" id="IPR027417">
    <property type="entry name" value="P-loop_NTPase"/>
</dbReference>
<comment type="similarity">
    <text evidence="1 8">Belongs to the TRAFAC class translation factor GTPase superfamily. Classic translation factor GTPase family. IF-2 subfamily.</text>
</comment>
<evidence type="ECO:0000313" key="11">
    <source>
        <dbReference type="Proteomes" id="UP000231379"/>
    </source>
</evidence>
<comment type="function">
    <text evidence="8">One of the essential components for the initiation of protein synthesis. Protects formylmethionyl-tRNA from spontaneous hydrolysis and promotes its binding to the 30S ribosomal subunits. Also involved in the hydrolysis of GTP during the formation of the 70S ribosomal complex.</text>
</comment>
<comment type="caution">
    <text evidence="10">The sequence shown here is derived from an EMBL/GenBank/DDBJ whole genome shotgun (WGS) entry which is preliminary data.</text>
</comment>
<dbReference type="Proteomes" id="UP000231379">
    <property type="component" value="Unassembled WGS sequence"/>
</dbReference>
<proteinExistence type="inferred from homology"/>
<dbReference type="InterPro" id="IPR005225">
    <property type="entry name" value="Small_GTP-bd"/>
</dbReference>
<organism evidence="10 11">
    <name type="scientific">Candidatus Kaiserbacteria bacterium CG10_big_fil_rev_8_21_14_0_10_59_10</name>
    <dbReference type="NCBI Taxonomy" id="1974612"/>
    <lineage>
        <taxon>Bacteria</taxon>
        <taxon>Candidatus Kaiseribacteriota</taxon>
    </lineage>
</organism>
<evidence type="ECO:0000256" key="8">
    <source>
        <dbReference type="RuleBase" id="RU000644"/>
    </source>
</evidence>
<dbReference type="InterPro" id="IPR053905">
    <property type="entry name" value="EF-G-like_DII"/>
</dbReference>
<dbReference type="PRINTS" id="PR00315">
    <property type="entry name" value="ELONGATNFCT"/>
</dbReference>
<evidence type="ECO:0000313" key="10">
    <source>
        <dbReference type="EMBL" id="PIR82154.1"/>
    </source>
</evidence>
<dbReference type="Gene3D" id="3.40.50.10050">
    <property type="entry name" value="Translation initiation factor IF- 2, domain 3"/>
    <property type="match status" value="1"/>
</dbReference>
<evidence type="ECO:0000256" key="1">
    <source>
        <dbReference type="ARBA" id="ARBA00007733"/>
    </source>
</evidence>
<evidence type="ECO:0000259" key="9">
    <source>
        <dbReference type="PROSITE" id="PS51722"/>
    </source>
</evidence>
<dbReference type="InterPro" id="IPR009000">
    <property type="entry name" value="Transl_B-barrel_sf"/>
</dbReference>
<keyword evidence="5 8" id="KW-0648">Protein biosynthesis</keyword>
<reference evidence="11" key="1">
    <citation type="submission" date="2017-09" db="EMBL/GenBank/DDBJ databases">
        <title>Depth-based differentiation of microbial function through sediment-hosted aquifers and enrichment of novel symbionts in the deep terrestrial subsurface.</title>
        <authorList>
            <person name="Probst A.J."/>
            <person name="Ladd B."/>
            <person name="Jarett J.K."/>
            <person name="Geller-Mcgrath D.E."/>
            <person name="Sieber C.M.K."/>
            <person name="Emerson J.B."/>
            <person name="Anantharaman K."/>
            <person name="Thomas B.C."/>
            <person name="Malmstrom R."/>
            <person name="Stieglmeier M."/>
            <person name="Klingl A."/>
            <person name="Woyke T."/>
            <person name="Ryan C.M."/>
            <person name="Banfield J.F."/>
        </authorList>
    </citation>
    <scope>NUCLEOTIDE SEQUENCE [LARGE SCALE GENOMIC DNA]</scope>
</reference>
<sequence length="505" mass="54165">MHANQHIVERPPVVVVMGHVDHGKSTLLDFIRKSNTVDKEAGGITQHVAAYEVVHTPADGSSPKRITFIDTPGHAAFQTLRARGANVADVAILVVAADDGVKAQTLEALESIKRSGIPFVVAINKIDKPNASVERTQASLLESGVYLEKMGGDVPWAAISAKSGAGIPELLDLVLLVAEMQGLTGDTAKHAEGYVMEAHRDQRRGIAATLIITDGTLSSGMAVRAGGAVAPVRLMEDHTGAPLKKASFSTPVLLVGFDVLPEAGLPFSSYKTKREADEARKADEAAHHAGTASLAEGDEEGRFLLPVIVRADTAGSLEAVTHEAARLGDEHAGVRIYHQGIGVISEADIKAAIASKEPAVVVGFNVGVDALAREHARQHGVSIETFDIIYKLSERLEELMRERSPKRTVEEKLGRAKILKVFSKRRQTYLLGGSVLDGRLEARASVRALRKGETLGTGTIRSIQANRQNVERIEEGREFGAEIECETEAGLHQGDILECYKTRVV</sequence>
<dbReference type="PANTHER" id="PTHR43381">
    <property type="entry name" value="TRANSLATION INITIATION FACTOR IF-2-RELATED"/>
    <property type="match status" value="1"/>
</dbReference>
<dbReference type="CDD" id="cd01887">
    <property type="entry name" value="IF2_eIF5B"/>
    <property type="match status" value="1"/>
</dbReference>
<dbReference type="PANTHER" id="PTHR43381:SF4">
    <property type="entry name" value="EUKARYOTIC TRANSLATION INITIATION FACTOR 5B"/>
    <property type="match status" value="1"/>
</dbReference>
<dbReference type="SUPFAM" id="SSF52540">
    <property type="entry name" value="P-loop containing nucleoside triphosphate hydrolases"/>
    <property type="match status" value="1"/>
</dbReference>
<keyword evidence="4" id="KW-0547">Nucleotide-binding</keyword>
<dbReference type="FunFam" id="3.40.50.10050:FF:000001">
    <property type="entry name" value="Translation initiation factor IF-2"/>
    <property type="match status" value="1"/>
</dbReference>
<dbReference type="FunFam" id="3.40.50.300:FF:000019">
    <property type="entry name" value="Translation initiation factor IF-2"/>
    <property type="match status" value="1"/>
</dbReference>
<dbReference type="InterPro" id="IPR015760">
    <property type="entry name" value="TIF_IF2"/>
</dbReference>
<dbReference type="GO" id="GO:0005737">
    <property type="term" value="C:cytoplasm"/>
    <property type="evidence" value="ECO:0007669"/>
    <property type="project" value="UniProtKB-UniRule"/>
</dbReference>
<keyword evidence="6" id="KW-0342">GTP-binding</keyword>
<dbReference type="SUPFAM" id="SSF52156">
    <property type="entry name" value="Initiation factor IF2/eIF5b, domain 3"/>
    <property type="match status" value="1"/>
</dbReference>
<dbReference type="AlphaFoldDB" id="A0A2H0U6S7"/>
<evidence type="ECO:0000256" key="6">
    <source>
        <dbReference type="ARBA" id="ARBA00023134"/>
    </source>
</evidence>
<dbReference type="NCBIfam" id="TIGR00231">
    <property type="entry name" value="small_GTP"/>
    <property type="match status" value="1"/>
</dbReference>
<dbReference type="GO" id="GO:0003743">
    <property type="term" value="F:translation initiation factor activity"/>
    <property type="evidence" value="ECO:0007669"/>
    <property type="project" value="UniProtKB-UniRule"/>
</dbReference>
<evidence type="ECO:0000256" key="4">
    <source>
        <dbReference type="ARBA" id="ARBA00022741"/>
    </source>
</evidence>
<dbReference type="Pfam" id="PF11987">
    <property type="entry name" value="IF-2"/>
    <property type="match status" value="1"/>
</dbReference>
<dbReference type="Gene3D" id="3.40.50.300">
    <property type="entry name" value="P-loop containing nucleotide triphosphate hydrolases"/>
    <property type="match status" value="1"/>
</dbReference>
<dbReference type="EMBL" id="PFBM01000021">
    <property type="protein sequence ID" value="PIR82154.1"/>
    <property type="molecule type" value="Genomic_DNA"/>
</dbReference>
<dbReference type="Pfam" id="PF22042">
    <property type="entry name" value="EF-G_D2"/>
    <property type="match status" value="1"/>
</dbReference>
<dbReference type="InterPro" id="IPR000178">
    <property type="entry name" value="TF_IF2_bacterial-like"/>
</dbReference>
<evidence type="ECO:0000256" key="3">
    <source>
        <dbReference type="ARBA" id="ARBA00022540"/>
    </source>
</evidence>
<dbReference type="InterPro" id="IPR000795">
    <property type="entry name" value="T_Tr_GTP-bd_dom"/>
</dbReference>
<feature type="domain" description="Tr-type G" evidence="9">
    <location>
        <begin position="9"/>
        <end position="184"/>
    </location>
</feature>
<name>A0A2H0U6S7_9BACT</name>
<dbReference type="NCBIfam" id="TIGR00487">
    <property type="entry name" value="IF-2"/>
    <property type="match status" value="1"/>
</dbReference>
<accession>A0A2H0U6S7</accession>
<dbReference type="InterPro" id="IPR036925">
    <property type="entry name" value="TIF_IF2_dom3_sf"/>
</dbReference>
<gene>
    <name evidence="10" type="primary">infB</name>
    <name evidence="10" type="ORF">COU20_03255</name>
</gene>